<gene>
    <name evidence="1" type="ORF">B0H67DRAFT_559660</name>
</gene>
<proteinExistence type="predicted"/>
<dbReference type="AlphaFoldDB" id="A0AA40B8V1"/>
<sequence>MGRERARHAPAFPGMDLEPFLTCQWPNCSTCHPTSSLLSRTPPAIKNLDFQLKACHARLRNERSSLFRWGERRELGSQNGKAACLPPTLSSPLKSFSWDWLGQSRRGAPCFGASPIPCPGDGRVSASDFNFSPDGCFLANRNIERSGGHRNHRDGEQNYTMMPELLGVIAPSWIIQTLVGFLSRSGREAQGRHKLNRGLDNGCIAQCHCRNKATHPQTPDPH</sequence>
<organism evidence="1 2">
    <name type="scientific">Lasiosphaeris hirsuta</name>
    <dbReference type="NCBI Taxonomy" id="260670"/>
    <lineage>
        <taxon>Eukaryota</taxon>
        <taxon>Fungi</taxon>
        <taxon>Dikarya</taxon>
        <taxon>Ascomycota</taxon>
        <taxon>Pezizomycotina</taxon>
        <taxon>Sordariomycetes</taxon>
        <taxon>Sordariomycetidae</taxon>
        <taxon>Sordariales</taxon>
        <taxon>Lasiosphaeriaceae</taxon>
        <taxon>Lasiosphaeris</taxon>
    </lineage>
</organism>
<dbReference type="EMBL" id="JAUKUA010000001">
    <property type="protein sequence ID" value="KAK0729775.1"/>
    <property type="molecule type" value="Genomic_DNA"/>
</dbReference>
<protein>
    <submittedName>
        <fullName evidence="1">Uncharacterized protein</fullName>
    </submittedName>
</protein>
<reference evidence="1" key="1">
    <citation type="submission" date="2023-06" db="EMBL/GenBank/DDBJ databases">
        <title>Genome-scale phylogeny and comparative genomics of the fungal order Sordariales.</title>
        <authorList>
            <consortium name="Lawrence Berkeley National Laboratory"/>
            <person name="Hensen N."/>
            <person name="Bonometti L."/>
            <person name="Westerberg I."/>
            <person name="Brannstrom I.O."/>
            <person name="Guillou S."/>
            <person name="Cros-Aarteil S."/>
            <person name="Calhoun S."/>
            <person name="Haridas S."/>
            <person name="Kuo A."/>
            <person name="Mondo S."/>
            <person name="Pangilinan J."/>
            <person name="Riley R."/>
            <person name="Labutti K."/>
            <person name="Andreopoulos B."/>
            <person name="Lipzen A."/>
            <person name="Chen C."/>
            <person name="Yanf M."/>
            <person name="Daum C."/>
            <person name="Ng V."/>
            <person name="Clum A."/>
            <person name="Steindorff A."/>
            <person name="Ohm R."/>
            <person name="Martin F."/>
            <person name="Silar P."/>
            <person name="Natvig D."/>
            <person name="Lalanne C."/>
            <person name="Gautier V."/>
            <person name="Ament-Velasquez S.L."/>
            <person name="Kruys A."/>
            <person name="Hutchinson M.I."/>
            <person name="Powell A.J."/>
            <person name="Barry K."/>
            <person name="Miller A.N."/>
            <person name="Grigoriev I.V."/>
            <person name="Debuchy R."/>
            <person name="Gladieux P."/>
            <person name="Thoren M.H."/>
            <person name="Johannesson H."/>
        </authorList>
    </citation>
    <scope>NUCLEOTIDE SEQUENCE</scope>
    <source>
        <strain evidence="1">SMH4607-1</strain>
    </source>
</reference>
<accession>A0AA40B8V1</accession>
<comment type="caution">
    <text evidence="1">The sequence shown here is derived from an EMBL/GenBank/DDBJ whole genome shotgun (WGS) entry which is preliminary data.</text>
</comment>
<keyword evidence="2" id="KW-1185">Reference proteome</keyword>
<evidence type="ECO:0000313" key="2">
    <source>
        <dbReference type="Proteomes" id="UP001172102"/>
    </source>
</evidence>
<name>A0AA40B8V1_9PEZI</name>
<dbReference type="Proteomes" id="UP001172102">
    <property type="component" value="Unassembled WGS sequence"/>
</dbReference>
<evidence type="ECO:0000313" key="1">
    <source>
        <dbReference type="EMBL" id="KAK0729775.1"/>
    </source>
</evidence>